<evidence type="ECO:0008006" key="4">
    <source>
        <dbReference type="Google" id="ProtNLM"/>
    </source>
</evidence>
<proteinExistence type="predicted"/>
<dbReference type="EMBL" id="SRPR01000069">
    <property type="protein sequence ID" value="KAG5962336.1"/>
    <property type="molecule type" value="Genomic_DNA"/>
</dbReference>
<organism evidence="2 3">
    <name type="scientific">Claviceps arundinis</name>
    <dbReference type="NCBI Taxonomy" id="1623583"/>
    <lineage>
        <taxon>Eukaryota</taxon>
        <taxon>Fungi</taxon>
        <taxon>Dikarya</taxon>
        <taxon>Ascomycota</taxon>
        <taxon>Pezizomycotina</taxon>
        <taxon>Sordariomycetes</taxon>
        <taxon>Hypocreomycetidae</taxon>
        <taxon>Hypocreales</taxon>
        <taxon>Clavicipitaceae</taxon>
        <taxon>Claviceps</taxon>
    </lineage>
</organism>
<accession>A0ABQ7PHJ2</accession>
<name>A0ABQ7PHJ2_9HYPO</name>
<feature type="region of interest" description="Disordered" evidence="1">
    <location>
        <begin position="1"/>
        <end position="28"/>
    </location>
</feature>
<evidence type="ECO:0000256" key="1">
    <source>
        <dbReference type="SAM" id="MobiDB-lite"/>
    </source>
</evidence>
<evidence type="ECO:0000313" key="3">
    <source>
        <dbReference type="Proteomes" id="UP000742024"/>
    </source>
</evidence>
<sequence length="372" mass="41673">MSARPSRSYPWPVEGANFEDPEEASPSQMNMLPEYVPDYVSLETCSVCEAATGEDHSMALQSPYEAASQAMGTAMNEFSDNAIGVPDEVNQFWRGTFLENPSMTIEETIPEMSPAMQSPHEAAYQAMGTAMNGLSNNTIGVPDEVNQFWRGTFLENPSMTIEQTVPEMIPAMQSPHEAAYQAMGTAMNELSDNAIGVPDEVNQFWRGTFLENPSMTIEETVPENNAIGVPDEVNQFWRGTFLENPPMTIEERIPEMSPAMRSPSEAASDASSMTMNNSIDAEVTTTNSTFERVWELMERRRQQRRERVVAGIAEEDWNLDRLAEVFPTRFTDEQWVQLMTEFSAEECQRLFYVLELAYKRAIDSGGQTASVP</sequence>
<protein>
    <recommendedName>
        <fullName evidence="4">Myb-like domain-containing protein</fullName>
    </recommendedName>
</protein>
<dbReference type="Proteomes" id="UP000742024">
    <property type="component" value="Unassembled WGS sequence"/>
</dbReference>
<evidence type="ECO:0000313" key="2">
    <source>
        <dbReference type="EMBL" id="KAG5962336.1"/>
    </source>
</evidence>
<gene>
    <name evidence="2" type="ORF">E4U57_007106</name>
</gene>
<keyword evidence="3" id="KW-1185">Reference proteome</keyword>
<reference evidence="2 3" key="1">
    <citation type="journal article" date="2020" name="bioRxiv">
        <title>Whole genome comparisons of ergot fungi reveals the divergence and evolution of species within the genus Claviceps are the result of varying mechanisms driving genome evolution and host range expansion.</title>
        <authorList>
            <person name="Wyka S.A."/>
            <person name="Mondo S.J."/>
            <person name="Liu M."/>
            <person name="Dettman J."/>
            <person name="Nalam V."/>
            <person name="Broders K.D."/>
        </authorList>
    </citation>
    <scope>NUCLEOTIDE SEQUENCE [LARGE SCALE GENOMIC DNA]</scope>
    <source>
        <strain evidence="2 3">LM583</strain>
    </source>
</reference>
<comment type="caution">
    <text evidence="2">The sequence shown here is derived from an EMBL/GenBank/DDBJ whole genome shotgun (WGS) entry which is preliminary data.</text>
</comment>